<proteinExistence type="predicted"/>
<sequence length="402" mass="45981">MQATTPDDGRPQRDMAAPTPPILRLNEDCIIKIAEHIAVTDYEYQRRREAGCTSGPPSMPPGPLIAFSMVNKAIREMTAPVVFRRAVLTLDEHYASEWKRGLGVIDLHTGCGRFVRTLRWPRDSIRHARSLCIRSSYDQLEDECHESMWSLGVERASHSKLIPAAILDLLQTPISLKCLSLYGLPSPLLQDIKAYNFYIRIPALQNVEELVIPMGAELFMHLCPNTKKLSITGSNSCRMRQDPFQEHNDAFFRYASALTKLTSLHLDELHRYIMIWRIAEELPNLEELKNLMFEGGMSYYDAISLVTSLRRLRILTTNFFTHSPRDDDDNTEENRVQLAKKILDLNHPALQAVEIRMGPDEATNGYQVFKKSSVTGEVYPLAKLMRRPMKDAHLKWHPANLR</sequence>
<dbReference type="Proteomes" id="UP001175001">
    <property type="component" value="Unassembled WGS sequence"/>
</dbReference>
<keyword evidence="3" id="KW-1185">Reference proteome</keyword>
<feature type="region of interest" description="Disordered" evidence="1">
    <location>
        <begin position="1"/>
        <end position="20"/>
    </location>
</feature>
<reference evidence="2" key="1">
    <citation type="submission" date="2023-06" db="EMBL/GenBank/DDBJ databases">
        <title>Multi-omics analyses reveal the molecular pathogenesis toolkit of Lasiodiplodia hormozganensis, a cross-kingdom pathogen.</title>
        <authorList>
            <person name="Felix C."/>
            <person name="Meneses R."/>
            <person name="Goncalves M.F.M."/>
            <person name="Tilleman L."/>
            <person name="Duarte A.S."/>
            <person name="Jorrin-Novo J.V."/>
            <person name="Van De Peer Y."/>
            <person name="Deforce D."/>
            <person name="Van Nieuwerburgh F."/>
            <person name="Esteves A.C."/>
            <person name="Alves A."/>
        </authorList>
    </citation>
    <scope>NUCLEOTIDE SEQUENCE</scope>
    <source>
        <strain evidence="2">CBS 339.90</strain>
    </source>
</reference>
<name>A0AA39XRD8_9PEZI</name>
<comment type="caution">
    <text evidence="2">The sequence shown here is derived from an EMBL/GenBank/DDBJ whole genome shotgun (WGS) entry which is preliminary data.</text>
</comment>
<dbReference type="EMBL" id="JAUJDW010000094">
    <property type="protein sequence ID" value="KAK0638395.1"/>
    <property type="molecule type" value="Genomic_DNA"/>
</dbReference>
<gene>
    <name evidence="2" type="ORF">DIS24_g9863</name>
</gene>
<evidence type="ECO:0000313" key="3">
    <source>
        <dbReference type="Proteomes" id="UP001175001"/>
    </source>
</evidence>
<evidence type="ECO:0000313" key="2">
    <source>
        <dbReference type="EMBL" id="KAK0638395.1"/>
    </source>
</evidence>
<organism evidence="2 3">
    <name type="scientific">Lasiodiplodia hormozganensis</name>
    <dbReference type="NCBI Taxonomy" id="869390"/>
    <lineage>
        <taxon>Eukaryota</taxon>
        <taxon>Fungi</taxon>
        <taxon>Dikarya</taxon>
        <taxon>Ascomycota</taxon>
        <taxon>Pezizomycotina</taxon>
        <taxon>Dothideomycetes</taxon>
        <taxon>Dothideomycetes incertae sedis</taxon>
        <taxon>Botryosphaeriales</taxon>
        <taxon>Botryosphaeriaceae</taxon>
        <taxon>Lasiodiplodia</taxon>
    </lineage>
</organism>
<evidence type="ECO:0000256" key="1">
    <source>
        <dbReference type="SAM" id="MobiDB-lite"/>
    </source>
</evidence>
<protein>
    <submittedName>
        <fullName evidence="2">Uncharacterized protein</fullName>
    </submittedName>
</protein>
<accession>A0AA39XRD8</accession>
<dbReference type="AlphaFoldDB" id="A0AA39XRD8"/>